<name>A0A8J6HWH2_TENMO</name>
<dbReference type="AlphaFoldDB" id="A0A8J6HWH2"/>
<sequence length="825" mass="93861">MLKVVPSMLFFENDNKTLPPLGEAQRRKQFVSKSSSLVGNYQTSNISNMKDVPANLATQKAFYNLLVVTLGQKSVQLRVNYNKTALPHDHHRPHKPTFSVVVRDISPEEIVKAWRIVSRKTNRPTSFIRVLTTDNKLTVDYMLINGIDLSARTFVCESPPPTPQLPAVALTGQPPSRKGPPTATPPPSLNNHAVQRVVTNGATDMDGSHDGAPKFFNFYLTLSLRESDIYVVTYKVNAANATKTWPDIINDFKEAFNEDEAREQLRDQLDEVEVNSGVYLEHLPAVKLYEASSPLLFYVNLTKHINVYCPVPCNVVMCDVLRKPEFIPFTMQPQETDGLFTNEKELQKLQEQLSIRNITWLEVTLLMGFTRQPVSLCEARAEAWIETLFVKSLVSNLLQMCQTEKTRPDLVPFNTLEAVLRKKYQSVCCGVCPNPKTRGDWYPCTTNPQVYTETRRLITPLFAWDKQTCFIGLTVADLIFPTDPLHSQVRSLTGKYLLPVRTKWKIHVDYNLYEYDPTTKTGGPFSGYINNFLKIKQECGGWPSWCVTQNDRNRHTQNYYDREGVKLEPKKIAKNPRLRFLSKIMLNSFWGKFGQKVNASQTQIISQPADLFKLVMNPAIVVDNVTILNDELLKTVNVVVAAYTTALARLELYKHLDHLGERVLYYVTDSVIFVSREYDWEPPIGDFLGEIDEMVDYGPGSHKTEFVSAGPKNHAMNFIEDSKLVLDLSGRKYSFNNAPGSWYSFLTNTTPGSGMEKVEAILQEMRVPTQIEPLAGATVRDLFVYSPVGSMTEEVHRDEQFLQEIIPKIENFYFSLGKKKKEIFK</sequence>
<dbReference type="EMBL" id="JABDTM020007950">
    <property type="protein sequence ID" value="KAH0821413.1"/>
    <property type="molecule type" value="Genomic_DNA"/>
</dbReference>
<evidence type="ECO:0000256" key="5">
    <source>
        <dbReference type="ARBA" id="ARBA00022705"/>
    </source>
</evidence>
<dbReference type="GO" id="GO:0003677">
    <property type="term" value="F:DNA binding"/>
    <property type="evidence" value="ECO:0007669"/>
    <property type="project" value="UniProtKB-KW"/>
</dbReference>
<evidence type="ECO:0000256" key="3">
    <source>
        <dbReference type="ARBA" id="ARBA00022679"/>
    </source>
</evidence>
<keyword evidence="12" id="KW-1185">Reference proteome</keyword>
<protein>
    <recommendedName>
        <fullName evidence="2">DNA-directed DNA polymerase</fullName>
        <ecNumber evidence="2">2.7.7.7</ecNumber>
    </recommendedName>
</protein>
<dbReference type="GO" id="GO:0006260">
    <property type="term" value="P:DNA replication"/>
    <property type="evidence" value="ECO:0007669"/>
    <property type="project" value="UniProtKB-KW"/>
</dbReference>
<feature type="domain" description="DNA-directed DNA polymerase family B mitochondria/virus" evidence="10">
    <location>
        <begin position="566"/>
        <end position="635"/>
    </location>
</feature>
<dbReference type="InterPro" id="IPR004868">
    <property type="entry name" value="DNA-dir_DNA_pol_B_mt/vir"/>
</dbReference>
<comment type="similarity">
    <text evidence="1">Belongs to the DNA polymerase type-B family.</text>
</comment>
<dbReference type="GO" id="GO:0000166">
    <property type="term" value="F:nucleotide binding"/>
    <property type="evidence" value="ECO:0007669"/>
    <property type="project" value="InterPro"/>
</dbReference>
<reference evidence="11" key="1">
    <citation type="journal article" date="2020" name="J Insects Food Feed">
        <title>The yellow mealworm (Tenebrio molitor) genome: a resource for the emerging insects as food and feed industry.</title>
        <authorList>
            <person name="Eriksson T."/>
            <person name="Andere A."/>
            <person name="Kelstrup H."/>
            <person name="Emery V."/>
            <person name="Picard C."/>
        </authorList>
    </citation>
    <scope>NUCLEOTIDE SEQUENCE</scope>
    <source>
        <strain evidence="11">Stoneville</strain>
        <tissue evidence="11">Whole head</tissue>
    </source>
</reference>
<evidence type="ECO:0000259" key="10">
    <source>
        <dbReference type="Pfam" id="PF03175"/>
    </source>
</evidence>
<dbReference type="PANTHER" id="PTHR33568:SF3">
    <property type="entry name" value="DNA-DIRECTED DNA POLYMERASE"/>
    <property type="match status" value="1"/>
</dbReference>
<evidence type="ECO:0000256" key="2">
    <source>
        <dbReference type="ARBA" id="ARBA00012417"/>
    </source>
</evidence>
<evidence type="ECO:0000256" key="6">
    <source>
        <dbReference type="ARBA" id="ARBA00022932"/>
    </source>
</evidence>
<evidence type="ECO:0000256" key="4">
    <source>
        <dbReference type="ARBA" id="ARBA00022695"/>
    </source>
</evidence>
<accession>A0A8J6HWH2</accession>
<keyword evidence="7" id="KW-0238">DNA-binding</keyword>
<organism evidence="11 12">
    <name type="scientific">Tenebrio molitor</name>
    <name type="common">Yellow mealworm beetle</name>
    <dbReference type="NCBI Taxonomy" id="7067"/>
    <lineage>
        <taxon>Eukaryota</taxon>
        <taxon>Metazoa</taxon>
        <taxon>Ecdysozoa</taxon>
        <taxon>Arthropoda</taxon>
        <taxon>Hexapoda</taxon>
        <taxon>Insecta</taxon>
        <taxon>Pterygota</taxon>
        <taxon>Neoptera</taxon>
        <taxon>Endopterygota</taxon>
        <taxon>Coleoptera</taxon>
        <taxon>Polyphaga</taxon>
        <taxon>Cucujiformia</taxon>
        <taxon>Tenebrionidae</taxon>
        <taxon>Tenebrio</taxon>
    </lineage>
</organism>
<keyword evidence="4" id="KW-0548">Nucleotidyltransferase</keyword>
<evidence type="ECO:0000256" key="1">
    <source>
        <dbReference type="ARBA" id="ARBA00005755"/>
    </source>
</evidence>
<evidence type="ECO:0000256" key="9">
    <source>
        <dbReference type="SAM" id="MobiDB-lite"/>
    </source>
</evidence>
<dbReference type="PANTHER" id="PTHR33568">
    <property type="entry name" value="DNA POLYMERASE"/>
    <property type="match status" value="1"/>
</dbReference>
<reference evidence="11" key="2">
    <citation type="submission" date="2021-08" db="EMBL/GenBank/DDBJ databases">
        <authorList>
            <person name="Eriksson T."/>
        </authorList>
    </citation>
    <scope>NUCLEOTIDE SEQUENCE</scope>
    <source>
        <strain evidence="11">Stoneville</strain>
        <tissue evidence="11">Whole head</tissue>
    </source>
</reference>
<keyword evidence="5" id="KW-0235">DNA replication</keyword>
<evidence type="ECO:0000313" key="11">
    <source>
        <dbReference type="EMBL" id="KAH0821413.1"/>
    </source>
</evidence>
<feature type="region of interest" description="Disordered" evidence="9">
    <location>
        <begin position="162"/>
        <end position="191"/>
    </location>
</feature>
<dbReference type="EC" id="2.7.7.7" evidence="2"/>
<keyword evidence="3" id="KW-0808">Transferase</keyword>
<dbReference type="GO" id="GO:0003887">
    <property type="term" value="F:DNA-directed DNA polymerase activity"/>
    <property type="evidence" value="ECO:0007669"/>
    <property type="project" value="UniProtKB-KW"/>
</dbReference>
<proteinExistence type="inferred from homology"/>
<evidence type="ECO:0000256" key="8">
    <source>
        <dbReference type="ARBA" id="ARBA00049244"/>
    </source>
</evidence>
<dbReference type="SUPFAM" id="SSF56672">
    <property type="entry name" value="DNA/RNA polymerases"/>
    <property type="match status" value="1"/>
</dbReference>
<evidence type="ECO:0000256" key="7">
    <source>
        <dbReference type="ARBA" id="ARBA00023125"/>
    </source>
</evidence>
<evidence type="ECO:0000313" key="12">
    <source>
        <dbReference type="Proteomes" id="UP000719412"/>
    </source>
</evidence>
<gene>
    <name evidence="11" type="ORF">GEV33_001378</name>
</gene>
<comment type="caution">
    <text evidence="11">The sequence shown here is derived from an EMBL/GenBank/DDBJ whole genome shotgun (WGS) entry which is preliminary data.</text>
</comment>
<dbReference type="InterPro" id="IPR043502">
    <property type="entry name" value="DNA/RNA_pol_sf"/>
</dbReference>
<keyword evidence="6" id="KW-0239">DNA-directed DNA polymerase</keyword>
<dbReference type="Pfam" id="PF03175">
    <property type="entry name" value="DNA_pol_B_2"/>
    <property type="match status" value="1"/>
</dbReference>
<dbReference type="Gene3D" id="3.90.1600.10">
    <property type="entry name" value="Palm domain of DNA polymerase"/>
    <property type="match status" value="1"/>
</dbReference>
<comment type="catalytic activity">
    <reaction evidence="8">
        <text>DNA(n) + a 2'-deoxyribonucleoside 5'-triphosphate = DNA(n+1) + diphosphate</text>
        <dbReference type="Rhea" id="RHEA:22508"/>
        <dbReference type="Rhea" id="RHEA-COMP:17339"/>
        <dbReference type="Rhea" id="RHEA-COMP:17340"/>
        <dbReference type="ChEBI" id="CHEBI:33019"/>
        <dbReference type="ChEBI" id="CHEBI:61560"/>
        <dbReference type="ChEBI" id="CHEBI:173112"/>
        <dbReference type="EC" id="2.7.7.7"/>
    </reaction>
</comment>
<dbReference type="InterPro" id="IPR023211">
    <property type="entry name" value="DNA_pol_palm_dom_sf"/>
</dbReference>
<dbReference type="Proteomes" id="UP000719412">
    <property type="component" value="Unassembled WGS sequence"/>
</dbReference>